<keyword evidence="7 8" id="KW-0472">Membrane</keyword>
<keyword evidence="11" id="KW-1185">Reference proteome</keyword>
<keyword evidence="5" id="KW-0677">Repeat</keyword>
<dbReference type="InterPro" id="IPR023395">
    <property type="entry name" value="MCP_dom_sf"/>
</dbReference>
<keyword evidence="4 8" id="KW-0812">Transmembrane</keyword>
<keyword evidence="3 9" id="KW-0813">Transport</keyword>
<accession>A0AAD7XHW8</accession>
<evidence type="ECO:0000256" key="7">
    <source>
        <dbReference type="ARBA" id="ARBA00023136"/>
    </source>
</evidence>
<protein>
    <recommendedName>
        <fullName evidence="12">Mitochondrial carrier protein</fullName>
    </recommendedName>
</protein>
<dbReference type="InterPro" id="IPR002067">
    <property type="entry name" value="MCP"/>
</dbReference>
<evidence type="ECO:0008006" key="12">
    <source>
        <dbReference type="Google" id="ProtNLM"/>
    </source>
</evidence>
<dbReference type="EMBL" id="JAQMWT010000390">
    <property type="protein sequence ID" value="KAJ8602127.1"/>
    <property type="molecule type" value="Genomic_DNA"/>
</dbReference>
<dbReference type="AlphaFoldDB" id="A0AAD7XHW8"/>
<evidence type="ECO:0000313" key="11">
    <source>
        <dbReference type="Proteomes" id="UP001230188"/>
    </source>
</evidence>
<evidence type="ECO:0000256" key="3">
    <source>
        <dbReference type="ARBA" id="ARBA00022448"/>
    </source>
</evidence>
<comment type="subcellular location">
    <subcellularLocation>
        <location evidence="1">Membrane</location>
        <topology evidence="1">Multi-pass membrane protein</topology>
    </subcellularLocation>
</comment>
<proteinExistence type="inferred from homology"/>
<dbReference type="InterPro" id="IPR018108">
    <property type="entry name" value="MCP_transmembrane"/>
</dbReference>
<evidence type="ECO:0000256" key="2">
    <source>
        <dbReference type="ARBA" id="ARBA00006375"/>
    </source>
</evidence>
<dbReference type="PANTHER" id="PTHR45667">
    <property type="entry name" value="S-ADENOSYLMETHIONINE MITOCHONDRIAL CARRIER PROTEIN"/>
    <property type="match status" value="1"/>
</dbReference>
<name>A0AAD7XHW8_9STRA</name>
<dbReference type="Proteomes" id="UP001230188">
    <property type="component" value="Unassembled WGS sequence"/>
</dbReference>
<dbReference type="GO" id="GO:0055085">
    <property type="term" value="P:transmembrane transport"/>
    <property type="evidence" value="ECO:0007669"/>
    <property type="project" value="InterPro"/>
</dbReference>
<organism evidence="10 11">
    <name type="scientific">Chrysophaeum taylorii</name>
    <dbReference type="NCBI Taxonomy" id="2483200"/>
    <lineage>
        <taxon>Eukaryota</taxon>
        <taxon>Sar</taxon>
        <taxon>Stramenopiles</taxon>
        <taxon>Ochrophyta</taxon>
        <taxon>Pelagophyceae</taxon>
        <taxon>Pelagomonadales</taxon>
        <taxon>Pelagomonadaceae</taxon>
        <taxon>Chrysophaeum</taxon>
    </lineage>
</organism>
<reference evidence="10" key="1">
    <citation type="submission" date="2023-01" db="EMBL/GenBank/DDBJ databases">
        <title>Metagenome sequencing of chrysophaentin producing Chrysophaeum taylorii.</title>
        <authorList>
            <person name="Davison J."/>
            <person name="Bewley C."/>
        </authorList>
    </citation>
    <scope>NUCLEOTIDE SEQUENCE</scope>
    <source>
        <strain evidence="10">NIES-1699</strain>
    </source>
</reference>
<evidence type="ECO:0000313" key="10">
    <source>
        <dbReference type="EMBL" id="KAJ8602127.1"/>
    </source>
</evidence>
<sequence>MVAGAVATVAGDVAMHPVDTVKTVQQASGLGVGAAIRSISQKGLPAFYEGVVPYAVADGLSGAVKFAAYETTKRWCEGRVSEEWIPASRFACAAVAFVACSVVLVPGELLKQRLQAGVYPGLAVGIRTLLSTEGPRALYTGYGATLFRDVPYTMLELGLYDLLKGVANRLSAATTTTNELLAAAVTGGVVGLATNPLDVIKTRMMTAAKGTFEGPLAIGKILIRDSGPQALLAGSAARVAWLMPFTTIYFGVYELTKRCLGAV</sequence>
<evidence type="ECO:0000256" key="4">
    <source>
        <dbReference type="ARBA" id="ARBA00022692"/>
    </source>
</evidence>
<comment type="similarity">
    <text evidence="2 9">Belongs to the mitochondrial carrier (TC 2.A.29) family.</text>
</comment>
<evidence type="ECO:0000256" key="1">
    <source>
        <dbReference type="ARBA" id="ARBA00004141"/>
    </source>
</evidence>
<comment type="caution">
    <text evidence="10">The sequence shown here is derived from an EMBL/GenBank/DDBJ whole genome shotgun (WGS) entry which is preliminary data.</text>
</comment>
<dbReference type="Pfam" id="PF00153">
    <property type="entry name" value="Mito_carr"/>
    <property type="match status" value="3"/>
</dbReference>
<evidence type="ECO:0000256" key="6">
    <source>
        <dbReference type="ARBA" id="ARBA00022989"/>
    </source>
</evidence>
<dbReference type="PROSITE" id="PS50920">
    <property type="entry name" value="SOLCAR"/>
    <property type="match status" value="3"/>
</dbReference>
<feature type="repeat" description="Solcar" evidence="8">
    <location>
        <begin position="87"/>
        <end position="166"/>
    </location>
</feature>
<dbReference type="SUPFAM" id="SSF103506">
    <property type="entry name" value="Mitochondrial carrier"/>
    <property type="match status" value="1"/>
</dbReference>
<dbReference type="PRINTS" id="PR00926">
    <property type="entry name" value="MITOCARRIER"/>
</dbReference>
<evidence type="ECO:0000256" key="5">
    <source>
        <dbReference type="ARBA" id="ARBA00022737"/>
    </source>
</evidence>
<feature type="repeat" description="Solcar" evidence="8">
    <location>
        <begin position="1"/>
        <end position="75"/>
    </location>
</feature>
<evidence type="ECO:0000256" key="9">
    <source>
        <dbReference type="RuleBase" id="RU000488"/>
    </source>
</evidence>
<dbReference type="Gene3D" id="1.50.40.10">
    <property type="entry name" value="Mitochondrial carrier domain"/>
    <property type="match status" value="1"/>
</dbReference>
<gene>
    <name evidence="10" type="ORF">CTAYLR_001637</name>
</gene>
<feature type="repeat" description="Solcar" evidence="8">
    <location>
        <begin position="174"/>
        <end position="259"/>
    </location>
</feature>
<keyword evidence="6" id="KW-1133">Transmembrane helix</keyword>
<evidence type="ECO:0000256" key="8">
    <source>
        <dbReference type="PROSITE-ProRule" id="PRU00282"/>
    </source>
</evidence>
<dbReference type="GO" id="GO:0016020">
    <property type="term" value="C:membrane"/>
    <property type="evidence" value="ECO:0007669"/>
    <property type="project" value="UniProtKB-SubCell"/>
</dbReference>